<comment type="similarity">
    <text evidence="6">Belongs to the peptidase M48 family.</text>
</comment>
<dbReference type="Gene3D" id="3.30.2010.10">
    <property type="entry name" value="Metalloproteases ('zincins'), catalytic domain"/>
    <property type="match status" value="1"/>
</dbReference>
<evidence type="ECO:0000256" key="3">
    <source>
        <dbReference type="ARBA" id="ARBA00022801"/>
    </source>
</evidence>
<evidence type="ECO:0000313" key="9">
    <source>
        <dbReference type="EMBL" id="ONH21993.1"/>
    </source>
</evidence>
<dbReference type="GO" id="GO:0006508">
    <property type="term" value="P:proteolysis"/>
    <property type="evidence" value="ECO:0007669"/>
    <property type="project" value="UniProtKB-KW"/>
</dbReference>
<evidence type="ECO:0000256" key="6">
    <source>
        <dbReference type="RuleBase" id="RU003983"/>
    </source>
</evidence>
<evidence type="ECO:0000256" key="7">
    <source>
        <dbReference type="SAM" id="Phobius"/>
    </source>
</evidence>
<keyword evidence="7" id="KW-0812">Transmembrane</keyword>
<dbReference type="GO" id="GO:0004222">
    <property type="term" value="F:metalloendopeptidase activity"/>
    <property type="evidence" value="ECO:0007669"/>
    <property type="project" value="InterPro"/>
</dbReference>
<feature type="transmembrane region" description="Helical" evidence="7">
    <location>
        <begin position="85"/>
        <end position="103"/>
    </location>
</feature>
<name>A0A1V2HZJ5_9ACTN</name>
<dbReference type="Pfam" id="PF01435">
    <property type="entry name" value="Peptidase_M48"/>
    <property type="match status" value="1"/>
</dbReference>
<keyword evidence="7" id="KW-0472">Membrane</keyword>
<protein>
    <submittedName>
        <fullName evidence="9">Peptidase M48</fullName>
    </submittedName>
</protein>
<accession>A0A1V2HZJ5</accession>
<proteinExistence type="inferred from homology"/>
<feature type="domain" description="Peptidase M48" evidence="8">
    <location>
        <begin position="123"/>
        <end position="190"/>
    </location>
</feature>
<feature type="transmembrane region" description="Helical" evidence="7">
    <location>
        <begin position="6"/>
        <end position="25"/>
    </location>
</feature>
<keyword evidence="7" id="KW-1133">Transmembrane helix</keyword>
<organism evidence="9 10">
    <name type="scientific">Pseudofrankia asymbiotica</name>
    <dbReference type="NCBI Taxonomy" id="1834516"/>
    <lineage>
        <taxon>Bacteria</taxon>
        <taxon>Bacillati</taxon>
        <taxon>Actinomycetota</taxon>
        <taxon>Actinomycetes</taxon>
        <taxon>Frankiales</taxon>
        <taxon>Frankiaceae</taxon>
        <taxon>Pseudofrankia</taxon>
    </lineage>
</organism>
<dbReference type="STRING" id="1834516.BL253_37075"/>
<keyword evidence="2" id="KW-0479">Metal-binding</keyword>
<evidence type="ECO:0000259" key="8">
    <source>
        <dbReference type="Pfam" id="PF01435"/>
    </source>
</evidence>
<evidence type="ECO:0000256" key="5">
    <source>
        <dbReference type="ARBA" id="ARBA00023049"/>
    </source>
</evidence>
<evidence type="ECO:0000256" key="4">
    <source>
        <dbReference type="ARBA" id="ARBA00022833"/>
    </source>
</evidence>
<dbReference type="GO" id="GO:0046872">
    <property type="term" value="F:metal ion binding"/>
    <property type="evidence" value="ECO:0007669"/>
    <property type="project" value="UniProtKB-KW"/>
</dbReference>
<dbReference type="AlphaFoldDB" id="A0A1V2HZJ5"/>
<feature type="transmembrane region" description="Helical" evidence="7">
    <location>
        <begin position="271"/>
        <end position="294"/>
    </location>
</feature>
<keyword evidence="1 6" id="KW-0645">Protease</keyword>
<keyword evidence="5 6" id="KW-0482">Metalloprotease</keyword>
<keyword evidence="4 6" id="KW-0862">Zinc</keyword>
<evidence type="ECO:0000256" key="1">
    <source>
        <dbReference type="ARBA" id="ARBA00022670"/>
    </source>
</evidence>
<comment type="cofactor">
    <cofactor evidence="6">
        <name>Zn(2+)</name>
        <dbReference type="ChEBI" id="CHEBI:29105"/>
    </cofactor>
    <text evidence="6">Binds 1 zinc ion per subunit.</text>
</comment>
<dbReference type="InterPro" id="IPR052173">
    <property type="entry name" value="Beta-lactam_resp_regulator"/>
</dbReference>
<dbReference type="CDD" id="cd07326">
    <property type="entry name" value="M56_BlaR1_MecR1_like"/>
    <property type="match status" value="1"/>
</dbReference>
<dbReference type="EMBL" id="MOMC01000127">
    <property type="protein sequence ID" value="ONH21993.1"/>
    <property type="molecule type" value="Genomic_DNA"/>
</dbReference>
<gene>
    <name evidence="9" type="ORF">BL253_37075</name>
</gene>
<keyword evidence="10" id="KW-1185">Reference proteome</keyword>
<dbReference type="InterPro" id="IPR001915">
    <property type="entry name" value="Peptidase_M48"/>
</dbReference>
<dbReference type="Proteomes" id="UP000188929">
    <property type="component" value="Unassembled WGS sequence"/>
</dbReference>
<sequence length="305" mass="31674">MTVLAPLLVLAMAPVAAGLIGGRVATRAARRLPPAAATVALTGFALTVSFATLALLCLTAFLGVVERFPATHPSDWSTPTLRERLPVPIPVGLAAGGVAAALLGRAARHLGRAVATARRTAAVVATWPSVGELTIVDDNAAHAYSVPGRNRRVVVSTGLLRSLTGPQRRALLAHEQAHLRHHHHRYAQLARLAAAAHPTLSPVARAVDRAIERWADAVAVRAVGDPVTVAHALGVAALAAPPPAGGLGAAHHDVVDRVRDLLEPPRRRSRAAVPLALAALLCWASVIALALYTFSVVELSESTLG</sequence>
<dbReference type="OrthoDB" id="3215037at2"/>
<dbReference type="PANTHER" id="PTHR34978:SF3">
    <property type="entry name" value="SLR0241 PROTEIN"/>
    <property type="match status" value="1"/>
</dbReference>
<reference evidence="10" key="1">
    <citation type="submission" date="2016-10" db="EMBL/GenBank/DDBJ databases">
        <title>Frankia sp. NRRL B-16386 Genome sequencing.</title>
        <authorList>
            <person name="Ghodhbane-Gtari F."/>
            <person name="Swanson E."/>
            <person name="Gueddou A."/>
            <person name="Hezbri K."/>
            <person name="Ktari K."/>
            <person name="Nouioui I."/>
            <person name="Morris K."/>
            <person name="Simpson S."/>
            <person name="Abebe-Akele F."/>
            <person name="Thomas K."/>
            <person name="Gtari M."/>
            <person name="Tisa L.S."/>
        </authorList>
    </citation>
    <scope>NUCLEOTIDE SEQUENCE [LARGE SCALE GENOMIC DNA]</scope>
    <source>
        <strain evidence="10">NRRL B-16386</strain>
    </source>
</reference>
<dbReference type="PANTHER" id="PTHR34978">
    <property type="entry name" value="POSSIBLE SENSOR-TRANSDUCER PROTEIN BLAR"/>
    <property type="match status" value="1"/>
</dbReference>
<keyword evidence="3 6" id="KW-0378">Hydrolase</keyword>
<evidence type="ECO:0000313" key="10">
    <source>
        <dbReference type="Proteomes" id="UP000188929"/>
    </source>
</evidence>
<evidence type="ECO:0000256" key="2">
    <source>
        <dbReference type="ARBA" id="ARBA00022723"/>
    </source>
</evidence>
<comment type="caution">
    <text evidence="9">The sequence shown here is derived from an EMBL/GenBank/DDBJ whole genome shotgun (WGS) entry which is preliminary data.</text>
</comment>
<feature type="transmembrane region" description="Helical" evidence="7">
    <location>
        <begin position="37"/>
        <end position="65"/>
    </location>
</feature>
<dbReference type="RefSeq" id="WP_076822895.1">
    <property type="nucleotide sequence ID" value="NZ_MOMC01000127.1"/>
</dbReference>